<dbReference type="RefSeq" id="WP_073592119.1">
    <property type="nucleotide sequence ID" value="NZ_MRCE01000003.1"/>
</dbReference>
<dbReference type="OrthoDB" id="9796594at2"/>
<dbReference type="Pfam" id="PF03372">
    <property type="entry name" value="Exo_endo_phos"/>
    <property type="match status" value="1"/>
</dbReference>
<evidence type="ECO:0000313" key="4">
    <source>
        <dbReference type="Proteomes" id="UP000185860"/>
    </source>
</evidence>
<evidence type="ECO:0000313" key="3">
    <source>
        <dbReference type="EMBL" id="OKH40056.1"/>
    </source>
</evidence>
<dbReference type="STRING" id="454136.NIES2119_03660"/>
<keyword evidence="3" id="KW-0269">Exonuclease</keyword>
<sequence length="328" mass="37278">MFQKITFIIITAILIILGILSLLVYFAWIWPLELLAHFRWQYLIISLIFTIVFIVLAKVGKLNNKLFTIAILLILGLNAVDIIPWYLPNSQQVVGTPGKPLRVLFFNSSFQNNQDNKVFNLIQSNRPDLALLAEVNDSAFKILKAQLKDTLPYTFKSPGGGLAVLSRFSFADIRADRLNSQGNHSIIANLEVNKQLIKFIGIHPLVPVTPKNFHRRNSQLAAVSSYIQRQNQPLILMGDFNLTPWSPYYRQLIETTKLHDTRLGFGILPSWPRPTTDLRLPSWLIPFVNIPIDHCLVSQQFRVRQIYTGANANSDHASLIVDLVLQTN</sequence>
<keyword evidence="3" id="KW-0540">Nuclease</keyword>
<name>A0A1U7IRN2_9CYAN</name>
<dbReference type="SUPFAM" id="SSF56219">
    <property type="entry name" value="DNase I-like"/>
    <property type="match status" value="1"/>
</dbReference>
<evidence type="ECO:0000259" key="2">
    <source>
        <dbReference type="Pfam" id="PF03372"/>
    </source>
</evidence>
<protein>
    <submittedName>
        <fullName evidence="3">Endonuclease/exonuclease/phosphatase</fullName>
    </submittedName>
</protein>
<comment type="caution">
    <text evidence="3">The sequence shown here is derived from an EMBL/GenBank/DDBJ whole genome shotgun (WGS) entry which is preliminary data.</text>
</comment>
<evidence type="ECO:0000256" key="1">
    <source>
        <dbReference type="SAM" id="Phobius"/>
    </source>
</evidence>
<dbReference type="GO" id="GO:0004527">
    <property type="term" value="F:exonuclease activity"/>
    <property type="evidence" value="ECO:0007669"/>
    <property type="project" value="UniProtKB-KW"/>
</dbReference>
<keyword evidence="1" id="KW-0472">Membrane</keyword>
<dbReference type="InterPro" id="IPR005135">
    <property type="entry name" value="Endo/exonuclease/phosphatase"/>
</dbReference>
<feature type="transmembrane region" description="Helical" evidence="1">
    <location>
        <begin position="66"/>
        <end position="87"/>
    </location>
</feature>
<accession>A0A1U7IRN2</accession>
<keyword evidence="1" id="KW-1133">Transmembrane helix</keyword>
<organism evidence="3 4">
    <name type="scientific">[Phormidium ambiguum] IAM M-71</name>
    <dbReference type="NCBI Taxonomy" id="454136"/>
    <lineage>
        <taxon>Bacteria</taxon>
        <taxon>Bacillati</taxon>
        <taxon>Cyanobacteriota</taxon>
        <taxon>Cyanophyceae</taxon>
        <taxon>Oscillatoriophycideae</taxon>
        <taxon>Aerosakkonematales</taxon>
        <taxon>Aerosakkonemataceae</taxon>
        <taxon>Floridanema</taxon>
    </lineage>
</organism>
<gene>
    <name evidence="3" type="ORF">NIES2119_03660</name>
</gene>
<dbReference type="Gene3D" id="3.60.10.10">
    <property type="entry name" value="Endonuclease/exonuclease/phosphatase"/>
    <property type="match status" value="1"/>
</dbReference>
<feature type="transmembrane region" description="Helical" evidence="1">
    <location>
        <begin position="7"/>
        <end position="28"/>
    </location>
</feature>
<dbReference type="InterPro" id="IPR036691">
    <property type="entry name" value="Endo/exonu/phosph_ase_sf"/>
</dbReference>
<dbReference type="EMBL" id="MRCE01000003">
    <property type="protein sequence ID" value="OKH40056.1"/>
    <property type="molecule type" value="Genomic_DNA"/>
</dbReference>
<feature type="transmembrane region" description="Helical" evidence="1">
    <location>
        <begin position="40"/>
        <end position="59"/>
    </location>
</feature>
<dbReference type="Proteomes" id="UP000185860">
    <property type="component" value="Unassembled WGS sequence"/>
</dbReference>
<dbReference type="GO" id="GO:0004519">
    <property type="term" value="F:endonuclease activity"/>
    <property type="evidence" value="ECO:0007669"/>
    <property type="project" value="UniProtKB-KW"/>
</dbReference>
<dbReference type="AlphaFoldDB" id="A0A1U7IRN2"/>
<feature type="domain" description="Endonuclease/exonuclease/phosphatase" evidence="2">
    <location>
        <begin position="106"/>
        <end position="316"/>
    </location>
</feature>
<keyword evidence="3" id="KW-0378">Hydrolase</keyword>
<keyword evidence="1" id="KW-0812">Transmembrane</keyword>
<keyword evidence="3" id="KW-0255">Endonuclease</keyword>
<reference evidence="3 4" key="1">
    <citation type="submission" date="2016-11" db="EMBL/GenBank/DDBJ databases">
        <title>Draft Genome Sequences of Nine Cyanobacterial Strains from Diverse Habitats.</title>
        <authorList>
            <person name="Zhu T."/>
            <person name="Hou S."/>
            <person name="Lu X."/>
            <person name="Hess W.R."/>
        </authorList>
    </citation>
    <scope>NUCLEOTIDE SEQUENCE [LARGE SCALE GENOMIC DNA]</scope>
    <source>
        <strain evidence="3 4">IAM M-71</strain>
    </source>
</reference>
<proteinExistence type="predicted"/>